<dbReference type="PANTHER" id="PTHR43775:SF20">
    <property type="entry name" value="HYBRID PKS-NRPS SYNTHETASE APDA"/>
    <property type="match status" value="1"/>
</dbReference>
<dbReference type="InterPro" id="IPR020806">
    <property type="entry name" value="PKS_PP-bd"/>
</dbReference>
<dbReference type="CDD" id="cd05930">
    <property type="entry name" value="A_NRPS"/>
    <property type="match status" value="1"/>
</dbReference>
<feature type="domain" description="Carrier" evidence="12">
    <location>
        <begin position="3539"/>
        <end position="3619"/>
    </location>
</feature>
<dbReference type="InterPro" id="IPR023213">
    <property type="entry name" value="CAT-like_dom_sf"/>
</dbReference>
<keyword evidence="16" id="KW-1185">Reference proteome</keyword>
<dbReference type="Pfam" id="PF00501">
    <property type="entry name" value="AMP-binding"/>
    <property type="match status" value="1"/>
</dbReference>
<dbReference type="InterPro" id="IPR013217">
    <property type="entry name" value="Methyltransf_12"/>
</dbReference>
<organism evidence="15 16">
    <name type="scientific">Periconia macrospinosa</name>
    <dbReference type="NCBI Taxonomy" id="97972"/>
    <lineage>
        <taxon>Eukaryota</taxon>
        <taxon>Fungi</taxon>
        <taxon>Dikarya</taxon>
        <taxon>Ascomycota</taxon>
        <taxon>Pezizomycotina</taxon>
        <taxon>Dothideomycetes</taxon>
        <taxon>Pleosporomycetidae</taxon>
        <taxon>Pleosporales</taxon>
        <taxon>Massarineae</taxon>
        <taxon>Periconiaceae</taxon>
        <taxon>Periconia</taxon>
    </lineage>
</organism>
<dbReference type="Gene3D" id="3.10.129.110">
    <property type="entry name" value="Polyketide synthase dehydratase"/>
    <property type="match status" value="1"/>
</dbReference>
<dbReference type="Gene3D" id="3.30.559.30">
    <property type="entry name" value="Nonribosomal peptide synthetase, condensation domain"/>
    <property type="match status" value="1"/>
</dbReference>
<feature type="active site" description="Proton donor; for dehydratase activity" evidence="10">
    <location>
        <position position="1155"/>
    </location>
</feature>
<dbReference type="Gene3D" id="3.40.47.10">
    <property type="match status" value="1"/>
</dbReference>
<gene>
    <name evidence="15" type="ORF">DM02DRAFT_732133</name>
</gene>
<evidence type="ECO:0000256" key="2">
    <source>
        <dbReference type="ARBA" id="ARBA00022553"/>
    </source>
</evidence>
<dbReference type="Gene3D" id="1.10.1200.10">
    <property type="entry name" value="ACP-like"/>
    <property type="match status" value="2"/>
</dbReference>
<feature type="domain" description="Carrier" evidence="12">
    <location>
        <begin position="2367"/>
        <end position="2445"/>
    </location>
</feature>
<dbReference type="SUPFAM" id="SSF55048">
    <property type="entry name" value="Probable ACP-binding domain of malonyl-CoA ACP transacylase"/>
    <property type="match status" value="1"/>
</dbReference>
<dbReference type="PROSITE" id="PS50075">
    <property type="entry name" value="CARRIER"/>
    <property type="match status" value="2"/>
</dbReference>
<dbReference type="Gene3D" id="3.40.50.150">
    <property type="entry name" value="Vaccinia Virus protein VP39"/>
    <property type="match status" value="1"/>
</dbReference>
<dbReference type="STRING" id="97972.A0A2V1DA51"/>
<feature type="domain" description="PKS/mFAS DH" evidence="14">
    <location>
        <begin position="945"/>
        <end position="1248"/>
    </location>
</feature>
<dbReference type="PROSITE" id="PS00606">
    <property type="entry name" value="KS3_1"/>
    <property type="match status" value="1"/>
</dbReference>
<dbReference type="PROSITE" id="PS52004">
    <property type="entry name" value="KS3_2"/>
    <property type="match status" value="1"/>
</dbReference>
<dbReference type="Pfam" id="PF00698">
    <property type="entry name" value="Acyl_transf_1"/>
    <property type="match status" value="1"/>
</dbReference>
<dbReference type="InterPro" id="IPR014031">
    <property type="entry name" value="Ketoacyl_synth_C"/>
</dbReference>
<keyword evidence="4" id="KW-0489">Methyltransferase</keyword>
<dbReference type="InterPro" id="IPR020841">
    <property type="entry name" value="PKS_Beta-ketoAc_synthase_dom"/>
</dbReference>
<dbReference type="SUPFAM" id="SSF52777">
    <property type="entry name" value="CoA-dependent acyltransferases"/>
    <property type="match status" value="2"/>
</dbReference>
<feature type="region of interest" description="Disordered" evidence="11">
    <location>
        <begin position="2446"/>
        <end position="2511"/>
    </location>
</feature>
<dbReference type="OrthoDB" id="329835at2759"/>
<evidence type="ECO:0000256" key="8">
    <source>
        <dbReference type="ARBA" id="ARBA00029443"/>
    </source>
</evidence>
<dbReference type="SMART" id="SM00826">
    <property type="entry name" value="PKS_DH"/>
    <property type="match status" value="1"/>
</dbReference>
<dbReference type="GO" id="GO:0016874">
    <property type="term" value="F:ligase activity"/>
    <property type="evidence" value="ECO:0007669"/>
    <property type="project" value="UniProtKB-KW"/>
</dbReference>
<name>A0A2V1DA51_9PLEO</name>
<feature type="region of interest" description="C-terminal hotdog fold" evidence="10">
    <location>
        <begin position="1095"/>
        <end position="1248"/>
    </location>
</feature>
<keyword evidence="7" id="KW-0511">Multifunctional enzyme</keyword>
<dbReference type="GO" id="GO:0004312">
    <property type="term" value="F:fatty acid synthase activity"/>
    <property type="evidence" value="ECO:0007669"/>
    <property type="project" value="TreeGrafter"/>
</dbReference>
<dbReference type="EMBL" id="KZ805512">
    <property type="protein sequence ID" value="PVH95006.1"/>
    <property type="molecule type" value="Genomic_DNA"/>
</dbReference>
<dbReference type="Gene3D" id="3.40.50.12780">
    <property type="entry name" value="N-terminal domain of ligase-like"/>
    <property type="match status" value="1"/>
</dbReference>
<dbReference type="InterPro" id="IPR049552">
    <property type="entry name" value="PKS_DH_N"/>
</dbReference>
<dbReference type="InterPro" id="IPR013120">
    <property type="entry name" value="FAR_NAD-bd"/>
</dbReference>
<protein>
    <submittedName>
        <fullName evidence="15">Beta-ketoacyl synthase domain-containing protein</fullName>
    </submittedName>
</protein>
<dbReference type="PROSITE" id="PS52019">
    <property type="entry name" value="PKS_MFAS_DH"/>
    <property type="match status" value="1"/>
</dbReference>
<dbReference type="SUPFAM" id="SSF47336">
    <property type="entry name" value="ACP-like"/>
    <property type="match status" value="2"/>
</dbReference>
<comment type="similarity">
    <text evidence="9">Belongs to the NRP synthetase family.</text>
</comment>
<dbReference type="InterPro" id="IPR009081">
    <property type="entry name" value="PP-bd_ACP"/>
</dbReference>
<dbReference type="InterPro" id="IPR014030">
    <property type="entry name" value="Ketoacyl_synth_N"/>
</dbReference>
<keyword evidence="5" id="KW-0808">Transferase</keyword>
<evidence type="ECO:0000256" key="4">
    <source>
        <dbReference type="ARBA" id="ARBA00022603"/>
    </source>
</evidence>
<dbReference type="InterPro" id="IPR042104">
    <property type="entry name" value="PKS_dehydratase_sf"/>
</dbReference>
<evidence type="ECO:0000256" key="1">
    <source>
        <dbReference type="ARBA" id="ARBA00022450"/>
    </source>
</evidence>
<dbReference type="SUPFAM" id="SSF51735">
    <property type="entry name" value="NAD(P)-binding Rossmann-fold domains"/>
    <property type="match status" value="2"/>
</dbReference>
<dbReference type="Pfam" id="PF08242">
    <property type="entry name" value="Methyltransf_12"/>
    <property type="match status" value="1"/>
</dbReference>
<dbReference type="InterPro" id="IPR001242">
    <property type="entry name" value="Condensation_dom"/>
</dbReference>
<dbReference type="InterPro" id="IPR049551">
    <property type="entry name" value="PKS_DH_C"/>
</dbReference>
<dbReference type="InterPro" id="IPR020807">
    <property type="entry name" value="PKS_DH"/>
</dbReference>
<comment type="similarity">
    <text evidence="8">In the C-terminal section; belongs to the NRP synthetase family.</text>
</comment>
<evidence type="ECO:0000256" key="5">
    <source>
        <dbReference type="ARBA" id="ARBA00022679"/>
    </source>
</evidence>
<dbReference type="Pfam" id="PF00109">
    <property type="entry name" value="ketoacyl-synt"/>
    <property type="match status" value="1"/>
</dbReference>
<dbReference type="InterPro" id="IPR010071">
    <property type="entry name" value="AA_adenyl_dom"/>
</dbReference>
<dbReference type="NCBIfam" id="TIGR01733">
    <property type="entry name" value="AA-adenyl-dom"/>
    <property type="match status" value="1"/>
</dbReference>
<dbReference type="Proteomes" id="UP000244855">
    <property type="component" value="Unassembled WGS sequence"/>
</dbReference>
<dbReference type="SMART" id="SM00825">
    <property type="entry name" value="PKS_KS"/>
    <property type="match status" value="1"/>
</dbReference>
<dbReference type="GO" id="GO:0009403">
    <property type="term" value="P:toxin biosynthetic process"/>
    <property type="evidence" value="ECO:0007669"/>
    <property type="project" value="UniProtKB-ARBA"/>
</dbReference>
<dbReference type="CDD" id="cd19532">
    <property type="entry name" value="C_PKS-NRPS"/>
    <property type="match status" value="1"/>
</dbReference>
<dbReference type="InterPro" id="IPR016039">
    <property type="entry name" value="Thiolase-like"/>
</dbReference>
<keyword evidence="2" id="KW-0597">Phosphoprotein</keyword>
<dbReference type="Gene3D" id="3.30.300.30">
    <property type="match status" value="1"/>
</dbReference>
<feature type="compositionally biased region" description="Polar residues" evidence="11">
    <location>
        <begin position="2495"/>
        <end position="2507"/>
    </location>
</feature>
<evidence type="ECO:0000313" key="16">
    <source>
        <dbReference type="Proteomes" id="UP000244855"/>
    </source>
</evidence>
<dbReference type="Gene3D" id="3.40.50.720">
    <property type="entry name" value="NAD(P)-binding Rossmann-like Domain"/>
    <property type="match status" value="2"/>
</dbReference>
<dbReference type="Pfam" id="PF00550">
    <property type="entry name" value="PP-binding"/>
    <property type="match status" value="1"/>
</dbReference>
<evidence type="ECO:0000256" key="3">
    <source>
        <dbReference type="ARBA" id="ARBA00022598"/>
    </source>
</evidence>
<keyword evidence="1" id="KW-0596">Phosphopantetheine</keyword>
<dbReference type="InterPro" id="IPR006162">
    <property type="entry name" value="Ppantetheine_attach_site"/>
</dbReference>
<dbReference type="InterPro" id="IPR049900">
    <property type="entry name" value="PKS_mFAS_DH"/>
</dbReference>
<dbReference type="GO" id="GO:0031177">
    <property type="term" value="F:phosphopantetheine binding"/>
    <property type="evidence" value="ECO:0007669"/>
    <property type="project" value="InterPro"/>
</dbReference>
<feature type="domain" description="Ketosynthase family 3 (KS3)" evidence="13">
    <location>
        <begin position="11"/>
        <end position="446"/>
    </location>
</feature>
<dbReference type="InterPro" id="IPR018201">
    <property type="entry name" value="Ketoacyl_synth_AS"/>
</dbReference>
<dbReference type="InterPro" id="IPR057326">
    <property type="entry name" value="KR_dom"/>
</dbReference>
<dbReference type="SMART" id="SM00827">
    <property type="entry name" value="PKS_AT"/>
    <property type="match status" value="1"/>
</dbReference>
<keyword evidence="3" id="KW-0436">Ligase</keyword>
<keyword evidence="6" id="KW-0677">Repeat</keyword>
<dbReference type="SUPFAM" id="SSF53335">
    <property type="entry name" value="S-adenosyl-L-methionine-dependent methyltransferases"/>
    <property type="match status" value="1"/>
</dbReference>
<proteinExistence type="inferred from homology"/>
<dbReference type="Pfam" id="PF00668">
    <property type="entry name" value="Condensation"/>
    <property type="match status" value="1"/>
</dbReference>
<evidence type="ECO:0000259" key="14">
    <source>
        <dbReference type="PROSITE" id="PS52019"/>
    </source>
</evidence>
<reference evidence="15 16" key="1">
    <citation type="journal article" date="2018" name="Sci. Rep.">
        <title>Comparative genomics provides insights into the lifestyle and reveals functional heterogeneity of dark septate endophytic fungi.</title>
        <authorList>
            <person name="Knapp D.G."/>
            <person name="Nemeth J.B."/>
            <person name="Barry K."/>
            <person name="Hainaut M."/>
            <person name="Henrissat B."/>
            <person name="Johnson J."/>
            <person name="Kuo A."/>
            <person name="Lim J.H.P."/>
            <person name="Lipzen A."/>
            <person name="Nolan M."/>
            <person name="Ohm R.A."/>
            <person name="Tamas L."/>
            <person name="Grigoriev I.V."/>
            <person name="Spatafora J.W."/>
            <person name="Nagy L.G."/>
            <person name="Kovacs G.M."/>
        </authorList>
    </citation>
    <scope>NUCLEOTIDE SEQUENCE [LARGE SCALE GENOMIC DNA]</scope>
    <source>
        <strain evidence="15 16">DSE2036</strain>
    </source>
</reference>
<dbReference type="GO" id="GO:0006633">
    <property type="term" value="P:fatty acid biosynthetic process"/>
    <property type="evidence" value="ECO:0007669"/>
    <property type="project" value="InterPro"/>
</dbReference>
<feature type="compositionally biased region" description="Basic and acidic residues" evidence="11">
    <location>
        <begin position="2485"/>
        <end position="2494"/>
    </location>
</feature>
<accession>A0A2V1DA51</accession>
<dbReference type="Gene3D" id="3.40.366.10">
    <property type="entry name" value="Malonyl-Coenzyme A Acyl Carrier Protein, domain 2"/>
    <property type="match status" value="1"/>
</dbReference>
<dbReference type="Pfam" id="PF23297">
    <property type="entry name" value="ACP_SdgA_C"/>
    <property type="match status" value="1"/>
</dbReference>
<dbReference type="InterPro" id="IPR045851">
    <property type="entry name" value="AMP-bd_C_sf"/>
</dbReference>
<sequence length="3976" mass="437519">MRSNDADKRSTEPIAVIGTGCRFPGHANSPSSLWSLLQDPHDVLEEIPSSRFNTKGYYHQDSQYPGHSNVRHSYVLSQDISHFDAAFFNIKVEEANAMDPQHRILLETVYEGLESAGLTIKALKGSDTGVFVGLMFADYESLQFRDLRHINTYHAVGNARSVAANRVSYFFDWHGPSFTVDTACSSSLVALHQATHALRSGESSVAVVAGTNLLLGPDNYVTESKLQMLSPDGRSRMWDAGANGYARGEGVATVVLKRLSDAVAAGDHIQCLIRETGVNQDGRSQGITMPRASAQAALIRDVYARAGLDINSKEDRCQYFEAHGTGTPAGDPVEAEAIQTAFFGDKASNDGEEPLYVGSIKTVIGHTESTAGLAGLLKVALAMQHGVVPPNMLLEQLNPAVAPFYKGLRIAQEATPWPRVKGGQPRRASVNSFGFGGTNAHVIVESFPNRNKDPKDGQKDMTRAFVFSAASKPSLRANLGAMAAHLEEHPDIDPGHLAYTLRSRRSHLAHRAAVTASSITQLQLKLQSVVEEQLGLTEVRQARQAGHVPPRLLGVFTGQGAQWPRMGAELMEQSPMARHVLADLDACLAALPASNRPTWTLRAELLAAASASRVAEAVIAQPLCTAVQIVLVHLLRNAGVSFTTVVGHSSGEIAAAFAAGFLTAHDAIKIAYYRGLYSKSCPTGAMLAVGTTGEDALDVCQLDDFRGRLTVAAFNAPESVTLSGEEDAIARAEAVFDDENKFVRRLKVDKAYHSSLMTPAAQPYLDAMERTNISVQQLSSDNPRCSWVSSVVPGRVVDADMSSHLTGEYWCKNLISPVYFTQAVQAALNLGPYDAVVEVGPHAALKGPFRETAQAAPLSTADLPYTSPLVRSIPATQSFATALGFLWSVIPDPHIDFDQFEDSLACRVDHAFVPGLPVYQWTHDRQYWHESRSSRVARLRDHAPSPLLGTLSPDTTSEQMQWTNILRLKDFPWLAGHKVQGVTVFPVAAYITIAMECIPFLTLHHSPQLVEIHDFAIHQPMAFSENDETERFETVFAVNNIRRDSEGSLTAHFAFSWSKGPSHDLQPTAEGSLSITLGTPIVDILPSADQHSPLMVPITSELFYSSLAKLGYGYSGPFQCLSDLKRESRWAVGNIAFDPGENGRTSFFAPPAVLDSALQGIMLALGYPTDNQLWSLHLPTKIGTVRFNPRLCRHELNKAAKLPFAASATNETSSHGIQGDVQIYGENRHCLVQIEDVQLVPLSAGNADDDRILFHGWTWTRADPNVAAVAQQRASADEYELATILERGSLYYLRHLNSKIPKDHPGRANKFFRAYLDYAAYTTQSVFDGRNKWAKQSWLEDSLEEIMAISEPYATVPEVQIMHVAGAQMPRVILGEVDSILEFYLHDGLLDRYYATALGMSQATTWLADTVAQIMSRYPDMRVLEIGAGTGGATRQVLSHPKAKFSSYTFTDISSGFFPTAHEEFDAKFAQQMKYAVLNIEDDVKSQGFQENSYDLIIASEVIHATKSLTKTLRNVRSLLKPGGFLVMAELGCNDLSRDTFIFGCLPGWWAGMEEGRILGPAATHAQWDTHLRNSGFGGLDSASPNHDALPYLCCVLVSQAVDDRVERLRQPLLLGKIQERGRRGVEKLIILGGATHQSQPVLTELTRLLQNFAGTIATHATLEDLDYSDIGPSDAVLALCDLDSPVFKDLSRARFESLRNLFCTAKNLLWVTKNRRTGNSWTEMIIGFARTVLWEMPDLNLQFLDFEVPEGPDAKVIAESLIRFHELVQAHKGQDKDALLWSLESELIVDSHTNYLVPRVAPLDGPNGRFNSSRRKVVEHTTLESRSLTLNYSKGRYQISSDLFPPSQPDELCTTLTELRLICSTIQAVRTPVGLLFICLGSSTADGSQYLFMADSLSSTVRIPTDRILPCSPPSGLAAATVAFVAASMLATTVTDQLCKGDVVLLHDAPKIVSRLIHENAKSMESKIIQTSKKSSRPSIFSSLTTRSALRDHVSTMFGRQARHAPFVDNGRIMQLLLSSHQRISKRLENAPQDELVSAALDLSSIVNSPDTADDLGVLDWTSPASFDVTVEPVNAVFRQDRTYWFVGLSGELGLSLCDWMIENGAKYIVISSRNPQIGPDWLARTQRRGAKVVIAKNDVSNFEELAELYETIQTTLPPIAGVAHGAMVLRDNPIQDLTFDDVQTTFGPKVQGSINLDKIFHDTPLDFFIYFSSLTSVIGNPGQANYSAASRFLCGMARERRRRGLAASAIDLALINSIGYAAREMSQEKLDATYNNGYLLCSEQDVFSTFTEATISGRPDSGLDSEIICGLRRMGTELSYRPAFYSYPHFACLTPKATDKEEADIHKPGAVPLSERLANATGRESLREIATEYLVRQFKSILHLEDDYELSLSCSTDELGLDSLVAVRIRSWILQGFQVNVPTLKMLQGISVASIIEQICNETPDELLPNTNGTSSKEITPGKSQSLELLPSLPNKKVLPTARDQRSQHSERLNTTGLSSRTSDMSDGDVIATPLTELSDVKAHAPLSHLEPKNAIISSSSSKKHHNPTSYERSGPLSSIQSMFWFMHTLLEDKTTFNNTVIFQLSGPLNHRRLRSAVQSLGQLYSILRTSFVEEDGVISQNVLPFSTLELEVVHSHNDSRWIELYQQLKQHTYDLAQGKTARLVLLSISSTKSYLLLGYHHLVFDGVSHHPFMSNLERAYTGQPLESQVLQYLDHSAKQQANYESGEWSDSIAFWHSQFTSIPSPLPLHRSQVSERKVLQKYEEHMTMFRVDNELGAALKATSRAHRSTTFHLYIAAFKVLLYRFLGVEDICMGLLDEQRSDDESRMSIGPFLNMVPLRLKASSSDTLGQAIEEAREKSLLVRAHSQVPLEILLNELHVDRPATHMPLFQAYMNYMVDESMNEKQELCGCDLTMLDHKAARLGYDLAFTVFSSSKGDARIFIRTQSSLYTEADCALLARGVEDILREFAETPSKSIGRHWKYRGDDLANAMACGKGPSIAITWPTLVHRFEDIAEKYPSNIAIDEIGGPTISYKSLAARANDIAMRMSSSGIVRGNIVAVFQNPGIDWMASLLAILRLGAIYIPLDPGTPVQRLALIIDDSKPSVVLVHDPTVAKYSQLDARLDPTVINVSHKATDTKSHVAMGAQDIDVAMILYTSGSTGVPKGVRLRHSGLANDFESACQLYQLQPSDVVLQQTAYSFDLSILQIFTALCAGARLIVPPATMRLDSRSIVKTIHEKNVTITWATPTEYKSWVAEACRAQRSLSSWRIAFTGGEAVTSVLLGLFRRFDHPGLALYNKYGPTETTCGSSITRLYYDSDESMGGAITVGRACVNETIYILDPEKQLQPVGMPGEIYIGGAGVSPGYLNRNELSQEVFVTNPFADDAYISQGWTTMYATGDRGRLLPDGSLLLLGRISGDTEVKVNGVRIDLRDVEQTILNSSNGKLADAAVSLRSPDGSDARYLVAHVVFAGDIHDFDRADFLNNLLAELPLQRTMCPSAVVPVDGLPRNVAGKLDRAAVGKLPVAMDLPIDSKPDELLSEMEELVCRCWEEVIPSDVFNVHRITGESNFFHVGGTSLLLIQLQRALEKASGVTIGLLNLFEADTLQEMATLLQGQYRGIEGHLDWEKETTPEQDLEAIVGVIGHSTHSSDRQTIVLTGATGFLGQAVLRMLNDNPRVGKIICIGSRDKTRQELINKFTKATYCNGDLRLPRLGLGEKEAAEIFARADAVIHNGADVSHLKTFESLRHSNFTSTKELVRLLLPRNIGIHFISTTAVTMYSQASEFAEGTARDHPPPRDGLYGYVSCKWACEVYLENVHARYHLPVTIHRPSSIIRSAADMNGPSPVPDMLQNLLKFSRDLLAVPDLAHIAGFMDFVRPETCADDIVRGALSAHAETQSKAATPVVYRHNVGDVLIPFAGLQDHLSQEMQVAIERVSLEEWVRRAEGVGMSHLVSTAFRSIARVPNVVFPRMLRA</sequence>
<dbReference type="InterPro" id="IPR000873">
    <property type="entry name" value="AMP-dep_synth/lig_dom"/>
</dbReference>
<feature type="compositionally biased region" description="Polar residues" evidence="11">
    <location>
        <begin position="2451"/>
        <end position="2469"/>
    </location>
</feature>
<dbReference type="SUPFAM" id="SSF56801">
    <property type="entry name" value="Acetyl-CoA synthetase-like"/>
    <property type="match status" value="1"/>
</dbReference>
<dbReference type="InterPro" id="IPR016035">
    <property type="entry name" value="Acyl_Trfase/lysoPLipase"/>
</dbReference>
<dbReference type="InterPro" id="IPR050091">
    <property type="entry name" value="PKS_NRPS_Biosynth_Enz"/>
</dbReference>
<dbReference type="SMART" id="SM00822">
    <property type="entry name" value="PKS_KR"/>
    <property type="match status" value="1"/>
</dbReference>
<dbReference type="GO" id="GO:0004315">
    <property type="term" value="F:3-oxoacyl-[acyl-carrier-protein] synthase activity"/>
    <property type="evidence" value="ECO:0007669"/>
    <property type="project" value="InterPro"/>
</dbReference>
<dbReference type="InterPro" id="IPR032821">
    <property type="entry name" value="PKS_assoc"/>
</dbReference>
<dbReference type="FunFam" id="3.40.47.10:FF:000019">
    <property type="entry name" value="Polyketide synthase type I"/>
    <property type="match status" value="1"/>
</dbReference>
<dbReference type="InterPro" id="IPR014043">
    <property type="entry name" value="Acyl_transferase_dom"/>
</dbReference>
<dbReference type="GO" id="GO:0032259">
    <property type="term" value="P:methylation"/>
    <property type="evidence" value="ECO:0007669"/>
    <property type="project" value="UniProtKB-KW"/>
</dbReference>
<dbReference type="InterPro" id="IPR036736">
    <property type="entry name" value="ACP-like_sf"/>
</dbReference>
<evidence type="ECO:0000256" key="11">
    <source>
        <dbReference type="SAM" id="MobiDB-lite"/>
    </source>
</evidence>
<feature type="region of interest" description="Disordered" evidence="11">
    <location>
        <begin position="2534"/>
        <end position="2557"/>
    </location>
</feature>
<evidence type="ECO:0000256" key="10">
    <source>
        <dbReference type="PROSITE-ProRule" id="PRU01363"/>
    </source>
</evidence>
<evidence type="ECO:0000256" key="9">
    <source>
        <dbReference type="ARBA" id="ARBA00029454"/>
    </source>
</evidence>
<evidence type="ECO:0000259" key="12">
    <source>
        <dbReference type="PROSITE" id="PS50075"/>
    </source>
</evidence>
<dbReference type="InterPro" id="IPR042099">
    <property type="entry name" value="ANL_N_sf"/>
</dbReference>
<dbReference type="GO" id="GO:0008168">
    <property type="term" value="F:methyltransferase activity"/>
    <property type="evidence" value="ECO:0007669"/>
    <property type="project" value="UniProtKB-KW"/>
</dbReference>
<dbReference type="CDD" id="cd00833">
    <property type="entry name" value="PKS"/>
    <property type="match status" value="1"/>
</dbReference>
<dbReference type="InterPro" id="IPR036291">
    <property type="entry name" value="NAD(P)-bd_dom_sf"/>
</dbReference>
<dbReference type="SUPFAM" id="SSF52151">
    <property type="entry name" value="FabD/lysophospholipase-like"/>
    <property type="match status" value="1"/>
</dbReference>
<dbReference type="SUPFAM" id="SSF53901">
    <property type="entry name" value="Thiolase-like"/>
    <property type="match status" value="1"/>
</dbReference>
<dbReference type="Pfam" id="PF14765">
    <property type="entry name" value="PS-DH"/>
    <property type="match status" value="1"/>
</dbReference>
<feature type="active site" description="Proton acceptor; for dehydratase activity" evidence="10">
    <location>
        <position position="977"/>
    </location>
</feature>
<dbReference type="Pfam" id="PF21089">
    <property type="entry name" value="PKS_DH_N"/>
    <property type="match status" value="1"/>
</dbReference>
<dbReference type="InterPro" id="IPR001227">
    <property type="entry name" value="Ac_transferase_dom_sf"/>
</dbReference>
<dbReference type="PANTHER" id="PTHR43775">
    <property type="entry name" value="FATTY ACID SYNTHASE"/>
    <property type="match status" value="1"/>
</dbReference>
<dbReference type="InterPro" id="IPR020845">
    <property type="entry name" value="AMP-binding_CS"/>
</dbReference>
<dbReference type="PROSITE" id="PS00455">
    <property type="entry name" value="AMP_BINDING"/>
    <property type="match status" value="1"/>
</dbReference>
<feature type="region of interest" description="N-terminal hotdog fold" evidence="10">
    <location>
        <begin position="945"/>
        <end position="1080"/>
    </location>
</feature>
<dbReference type="PROSITE" id="PS00012">
    <property type="entry name" value="PHOSPHOPANTETHEINE"/>
    <property type="match status" value="1"/>
</dbReference>
<dbReference type="InterPro" id="IPR016036">
    <property type="entry name" value="Malonyl_transacylase_ACP-bd"/>
</dbReference>
<evidence type="ECO:0000259" key="13">
    <source>
        <dbReference type="PROSITE" id="PS52004"/>
    </source>
</evidence>
<dbReference type="Pfam" id="PF02801">
    <property type="entry name" value="Ketoacyl-synt_C"/>
    <property type="match status" value="1"/>
</dbReference>
<dbReference type="Pfam" id="PF08659">
    <property type="entry name" value="KR"/>
    <property type="match status" value="1"/>
</dbReference>
<evidence type="ECO:0000256" key="6">
    <source>
        <dbReference type="ARBA" id="ARBA00022737"/>
    </source>
</evidence>
<dbReference type="Gene3D" id="3.30.559.10">
    <property type="entry name" value="Chloramphenicol acetyltransferase-like domain"/>
    <property type="match status" value="1"/>
</dbReference>
<dbReference type="InterPro" id="IPR029063">
    <property type="entry name" value="SAM-dependent_MTases_sf"/>
</dbReference>
<dbReference type="Pfam" id="PF16197">
    <property type="entry name" value="KAsynt_C_assoc"/>
    <property type="match status" value="1"/>
</dbReference>
<evidence type="ECO:0000256" key="7">
    <source>
        <dbReference type="ARBA" id="ARBA00023268"/>
    </source>
</evidence>
<dbReference type="CDD" id="cd02440">
    <property type="entry name" value="AdoMet_MTases"/>
    <property type="match status" value="1"/>
</dbReference>
<dbReference type="Pfam" id="PF07993">
    <property type="entry name" value="NAD_binding_4"/>
    <property type="match status" value="1"/>
</dbReference>
<dbReference type="SMART" id="SM00823">
    <property type="entry name" value="PKS_PP"/>
    <property type="match status" value="2"/>
</dbReference>
<evidence type="ECO:0000313" key="15">
    <source>
        <dbReference type="EMBL" id="PVH95006.1"/>
    </source>
</evidence>
<dbReference type="InterPro" id="IPR013968">
    <property type="entry name" value="PKS_KR"/>
</dbReference>